<comment type="caution">
    <text evidence="2">The sequence shown here is derived from an EMBL/GenBank/DDBJ whole genome shotgun (WGS) entry which is preliminary data.</text>
</comment>
<proteinExistence type="predicted"/>
<name>A0A7J8EK34_ROUAE</name>
<reference evidence="2 3" key="1">
    <citation type="journal article" date="2020" name="Nature">
        <title>Six reference-quality genomes reveal evolution of bat adaptations.</title>
        <authorList>
            <person name="Jebb D."/>
            <person name="Huang Z."/>
            <person name="Pippel M."/>
            <person name="Hughes G.M."/>
            <person name="Lavrichenko K."/>
            <person name="Devanna P."/>
            <person name="Winkler S."/>
            <person name="Jermiin L.S."/>
            <person name="Skirmuntt E.C."/>
            <person name="Katzourakis A."/>
            <person name="Burkitt-Gray L."/>
            <person name="Ray D.A."/>
            <person name="Sullivan K.A.M."/>
            <person name="Roscito J.G."/>
            <person name="Kirilenko B.M."/>
            <person name="Davalos L.M."/>
            <person name="Corthals A.P."/>
            <person name="Power M.L."/>
            <person name="Jones G."/>
            <person name="Ransome R.D."/>
            <person name="Dechmann D.K.N."/>
            <person name="Locatelli A.G."/>
            <person name="Puechmaille S.J."/>
            <person name="Fedrigo O."/>
            <person name="Jarvis E.D."/>
            <person name="Hiller M."/>
            <person name="Vernes S.C."/>
            <person name="Myers E.W."/>
            <person name="Teeling E.C."/>
        </authorList>
    </citation>
    <scope>NUCLEOTIDE SEQUENCE [LARGE SCALE GENOMIC DNA]</scope>
    <source>
        <strain evidence="2">MRouAeg1</strain>
        <tissue evidence="2">Muscle</tissue>
    </source>
</reference>
<accession>A0A7J8EK34</accession>
<evidence type="ECO:0000313" key="3">
    <source>
        <dbReference type="Proteomes" id="UP000593571"/>
    </source>
</evidence>
<feature type="region of interest" description="Disordered" evidence="1">
    <location>
        <begin position="83"/>
        <end position="109"/>
    </location>
</feature>
<dbReference type="Proteomes" id="UP000593571">
    <property type="component" value="Unassembled WGS sequence"/>
</dbReference>
<sequence length="131" mass="14811">MDIDWHFHLHYSPMGVRLIECYNDLLKQSLKTNAHSWVGWSTRLSDYLRGMNKRPRAQLGSPLRHLTEALSCSSIPIDSYHGFHHMPRGGPPQQPALSRPLGHTPRKNNSVLALDSKDRTLMVFLGGSLEG</sequence>
<protein>
    <submittedName>
        <fullName evidence="2">Uncharacterized protein</fullName>
    </submittedName>
</protein>
<organism evidence="2 3">
    <name type="scientific">Rousettus aegyptiacus</name>
    <name type="common">Egyptian fruit bat</name>
    <name type="synonym">Pteropus aegyptiacus</name>
    <dbReference type="NCBI Taxonomy" id="9407"/>
    <lineage>
        <taxon>Eukaryota</taxon>
        <taxon>Metazoa</taxon>
        <taxon>Chordata</taxon>
        <taxon>Craniata</taxon>
        <taxon>Vertebrata</taxon>
        <taxon>Euteleostomi</taxon>
        <taxon>Mammalia</taxon>
        <taxon>Eutheria</taxon>
        <taxon>Laurasiatheria</taxon>
        <taxon>Chiroptera</taxon>
        <taxon>Yinpterochiroptera</taxon>
        <taxon>Pteropodoidea</taxon>
        <taxon>Pteropodidae</taxon>
        <taxon>Rousettinae</taxon>
        <taxon>Rousettus</taxon>
    </lineage>
</organism>
<dbReference type="EMBL" id="JACASE010000009">
    <property type="protein sequence ID" value="KAF6435780.1"/>
    <property type="molecule type" value="Genomic_DNA"/>
</dbReference>
<gene>
    <name evidence="2" type="ORF">HJG63_012508</name>
</gene>
<dbReference type="AlphaFoldDB" id="A0A7J8EK34"/>
<keyword evidence="3" id="KW-1185">Reference proteome</keyword>
<evidence type="ECO:0000256" key="1">
    <source>
        <dbReference type="SAM" id="MobiDB-lite"/>
    </source>
</evidence>
<evidence type="ECO:0000313" key="2">
    <source>
        <dbReference type="EMBL" id="KAF6435780.1"/>
    </source>
</evidence>